<proteinExistence type="inferred from homology"/>
<dbReference type="FunFam" id="3.40.50.1100:FF:000118">
    <property type="entry name" value="Related to CYS4-cystathionine beta-synthase"/>
    <property type="match status" value="1"/>
</dbReference>
<keyword evidence="3" id="KW-0663">Pyridoxal phosphate</keyword>
<evidence type="ECO:0000256" key="3">
    <source>
        <dbReference type="ARBA" id="ARBA00022898"/>
    </source>
</evidence>
<evidence type="ECO:0000256" key="2">
    <source>
        <dbReference type="ARBA" id="ARBA00007103"/>
    </source>
</evidence>
<accession>A0A6J4NW07</accession>
<dbReference type="EC" id="4.2.1.22" evidence="5"/>
<dbReference type="EMBL" id="CADCVA010000011">
    <property type="protein sequence ID" value="CAA9399056.1"/>
    <property type="molecule type" value="Genomic_DNA"/>
</dbReference>
<comment type="similarity">
    <text evidence="2">Belongs to the cysteine synthase/cystathionine beta-synthase family.</text>
</comment>
<evidence type="ECO:0000313" key="5">
    <source>
        <dbReference type="EMBL" id="CAA9399056.1"/>
    </source>
</evidence>
<dbReference type="GO" id="GO:0006535">
    <property type="term" value="P:cysteine biosynthetic process from serine"/>
    <property type="evidence" value="ECO:0007669"/>
    <property type="project" value="InterPro"/>
</dbReference>
<keyword evidence="5" id="KW-0456">Lyase</keyword>
<dbReference type="InterPro" id="IPR036052">
    <property type="entry name" value="TrpB-like_PALP_sf"/>
</dbReference>
<dbReference type="AlphaFoldDB" id="A0A6J4NW07"/>
<comment type="cofactor">
    <cofactor evidence="1">
        <name>pyridoxal 5'-phosphate</name>
        <dbReference type="ChEBI" id="CHEBI:597326"/>
    </cofactor>
</comment>
<sequence length="336" mass="36135">MDFFESVLDVIGNTPLIRLGRIERGEGIEATLLAKVEYLNPGGSVKDRPAVKMLEVAEKEGLLKPGGTVVEPTSGNTGAGLALAAAIKGYRCICVMPEKASKEKQDLLKAMGAEVVVTPSASPEDPRSYYAVAERLAREIPGGFKPGQYENPANPLAHYETTGPELWRQTEGRITHFVAGMGTCGTITGTGRYLKGQSAGLRVVGVDPEGSIFSDPDNVHPYAVEGVGEDFYPGNHDGSVVDQVIQVDDRESFLMTRRLMVEEGLFVGGSCGMAAVGAVRVAKGLPQDAVVVVLLPDTGRNYVSKVFDDEWALANSDATEEDLERPYRVFSREDQK</sequence>
<reference evidence="5" key="1">
    <citation type="submission" date="2020-02" db="EMBL/GenBank/DDBJ databases">
        <authorList>
            <person name="Meier V. D."/>
        </authorList>
    </citation>
    <scope>NUCLEOTIDE SEQUENCE</scope>
    <source>
        <strain evidence="5">AVDCRST_MAG82</strain>
    </source>
</reference>
<dbReference type="PANTHER" id="PTHR10314">
    <property type="entry name" value="CYSTATHIONINE BETA-SYNTHASE"/>
    <property type="match status" value="1"/>
</dbReference>
<evidence type="ECO:0000256" key="1">
    <source>
        <dbReference type="ARBA" id="ARBA00001933"/>
    </source>
</evidence>
<organism evidence="5">
    <name type="scientific">uncultured Rubrobacteraceae bacterium</name>
    <dbReference type="NCBI Taxonomy" id="349277"/>
    <lineage>
        <taxon>Bacteria</taxon>
        <taxon>Bacillati</taxon>
        <taxon>Actinomycetota</taxon>
        <taxon>Rubrobacteria</taxon>
        <taxon>Rubrobacterales</taxon>
        <taxon>Rubrobacteraceae</taxon>
        <taxon>environmental samples</taxon>
    </lineage>
</organism>
<dbReference type="GO" id="GO:0004122">
    <property type="term" value="F:cystathionine beta-synthase activity"/>
    <property type="evidence" value="ECO:0007669"/>
    <property type="project" value="UniProtKB-EC"/>
</dbReference>
<feature type="domain" description="Tryptophan synthase beta chain-like PALP" evidence="4">
    <location>
        <begin position="8"/>
        <end position="297"/>
    </location>
</feature>
<dbReference type="GO" id="GO:0016765">
    <property type="term" value="F:transferase activity, transferring alkyl or aryl (other than methyl) groups"/>
    <property type="evidence" value="ECO:0007669"/>
    <property type="project" value="UniProtKB-ARBA"/>
</dbReference>
<dbReference type="CDD" id="cd01561">
    <property type="entry name" value="CBS_like"/>
    <property type="match status" value="1"/>
</dbReference>
<dbReference type="Gene3D" id="3.40.50.1100">
    <property type="match status" value="2"/>
</dbReference>
<dbReference type="PROSITE" id="PS00901">
    <property type="entry name" value="CYS_SYNTHASE"/>
    <property type="match status" value="1"/>
</dbReference>
<dbReference type="InterPro" id="IPR001216">
    <property type="entry name" value="P-phosphate_BS"/>
</dbReference>
<name>A0A6J4NW07_9ACTN</name>
<gene>
    <name evidence="5" type="ORF">AVDCRST_MAG82-96</name>
</gene>
<dbReference type="SUPFAM" id="SSF53686">
    <property type="entry name" value="Tryptophan synthase beta subunit-like PLP-dependent enzymes"/>
    <property type="match status" value="1"/>
</dbReference>
<dbReference type="Pfam" id="PF00291">
    <property type="entry name" value="PALP"/>
    <property type="match status" value="1"/>
</dbReference>
<evidence type="ECO:0000259" key="4">
    <source>
        <dbReference type="Pfam" id="PF00291"/>
    </source>
</evidence>
<dbReference type="FunFam" id="3.40.50.1100:FF:000003">
    <property type="entry name" value="Cystathionine beta-synthase"/>
    <property type="match status" value="1"/>
</dbReference>
<protein>
    <submittedName>
        <fullName evidence="5">Cystathionine beta-synthase</fullName>
        <ecNumber evidence="5">4.2.1.22</ecNumber>
    </submittedName>
</protein>
<dbReference type="InterPro" id="IPR001926">
    <property type="entry name" value="TrpB-like_PALP"/>
</dbReference>
<dbReference type="InterPro" id="IPR050214">
    <property type="entry name" value="Cys_Synth/Cystath_Beta-Synth"/>
</dbReference>